<dbReference type="Gene3D" id="1.10.10.10">
    <property type="entry name" value="Winged helix-like DNA-binding domain superfamily/Winged helix DNA-binding domain"/>
    <property type="match status" value="1"/>
</dbReference>
<reference evidence="6 7" key="1">
    <citation type="journal article" date="2018" name="Elife">
        <title>Discovery and characterization of a prevalent human gut bacterial enzyme sufficient for the inactivation of a family of plant toxins.</title>
        <authorList>
            <person name="Koppel N."/>
            <person name="Bisanz J.E."/>
            <person name="Pandelia M.E."/>
            <person name="Turnbaugh P.J."/>
            <person name="Balskus E.P."/>
        </authorList>
    </citation>
    <scope>NUCLEOTIDE SEQUENCE [LARGE SCALE GENOMIC DNA]</scope>
    <source>
        <strain evidence="6 7">OB21 GAM31</strain>
    </source>
</reference>
<dbReference type="Proteomes" id="UP000253975">
    <property type="component" value="Unassembled WGS sequence"/>
</dbReference>
<sequence length="543" mass="57642">MSSKQKAACATAGLACAFGGIWSIDAHVAALSGTPYTTLWMRIVSLCVYLVACAIAIREPSIFDGNGETARKRAARLIACSTACLFISLAGSLGFIYGTKGVLALACGFAMKLFGAPLTIALVCCYSRIEQAYSTKASLIGISGAFVAQSILSSINAQQLWHPLIGICAGFALCAVAIICIAALLCTEAPEAARTPSGAQLTKSQPSESRNQLPLRNVFTGPFLAILVSTSFMLGFLRSGLQTNDVLSASPFIAIALVAFCVLLIPTDAHVSLSNLLSVGLACVAAAFLVAPLIDSTVPDCQTVLASLGTTVLEAAAWAMAASAARQSRKTLVAAAFARLCVAFGHLLGALIARSMLVLSNADASAIQAGSLVVVFVYFMVALFLGRGSTEAFVQIEKGSIARETDSRVVALEETATLIGMGNNTCDRNENEANQEHLDHTHAELHQKPFAPIKAQTSTTSHMEFDAICDDRTERALEAIAHTCQLTPREIEVFRLLSLGRDISTIENDLCISRNTAKMHIRHVYQKLEVHSKQELIDLVRAQ</sequence>
<keyword evidence="4" id="KW-1133">Transmembrane helix</keyword>
<evidence type="ECO:0000256" key="3">
    <source>
        <dbReference type="ARBA" id="ARBA00023163"/>
    </source>
</evidence>
<name>A0A369L8L1_9ACTN</name>
<organism evidence="6 7">
    <name type="scientific">Slackia isoflavoniconvertens</name>
    <dbReference type="NCBI Taxonomy" id="572010"/>
    <lineage>
        <taxon>Bacteria</taxon>
        <taxon>Bacillati</taxon>
        <taxon>Actinomycetota</taxon>
        <taxon>Coriobacteriia</taxon>
        <taxon>Eggerthellales</taxon>
        <taxon>Eggerthellaceae</taxon>
        <taxon>Slackia</taxon>
    </lineage>
</organism>
<proteinExistence type="predicted"/>
<dbReference type="SUPFAM" id="SSF46894">
    <property type="entry name" value="C-terminal effector domain of the bipartite response regulators"/>
    <property type="match status" value="1"/>
</dbReference>
<keyword evidence="4" id="KW-0472">Membrane</keyword>
<feature type="transmembrane region" description="Helical" evidence="4">
    <location>
        <begin position="332"/>
        <end position="353"/>
    </location>
</feature>
<feature type="transmembrane region" description="Helical" evidence="4">
    <location>
        <begin position="161"/>
        <end position="185"/>
    </location>
</feature>
<dbReference type="PANTHER" id="PTHR44688:SF16">
    <property type="entry name" value="DNA-BINDING TRANSCRIPTIONAL ACTIVATOR DEVR_DOSR"/>
    <property type="match status" value="1"/>
</dbReference>
<dbReference type="SMART" id="SM00421">
    <property type="entry name" value="HTH_LUXR"/>
    <property type="match status" value="1"/>
</dbReference>
<dbReference type="GO" id="GO:0006355">
    <property type="term" value="P:regulation of DNA-templated transcription"/>
    <property type="evidence" value="ECO:0007669"/>
    <property type="project" value="InterPro"/>
</dbReference>
<feature type="domain" description="HTH luxR-type" evidence="5">
    <location>
        <begin position="479"/>
        <end position="543"/>
    </location>
</feature>
<feature type="transmembrane region" description="Helical" evidence="4">
    <location>
        <begin position="39"/>
        <end position="57"/>
    </location>
</feature>
<dbReference type="EMBL" id="PPTO01000016">
    <property type="protein sequence ID" value="RDB55991.1"/>
    <property type="molecule type" value="Genomic_DNA"/>
</dbReference>
<evidence type="ECO:0000313" key="7">
    <source>
        <dbReference type="Proteomes" id="UP000253975"/>
    </source>
</evidence>
<evidence type="ECO:0000313" key="6">
    <source>
        <dbReference type="EMBL" id="RDB55991.1"/>
    </source>
</evidence>
<dbReference type="InterPro" id="IPR016032">
    <property type="entry name" value="Sig_transdc_resp-reg_C-effctor"/>
</dbReference>
<dbReference type="PROSITE" id="PS50043">
    <property type="entry name" value="HTH_LUXR_2"/>
    <property type="match status" value="1"/>
</dbReference>
<keyword evidence="4" id="KW-0812">Transmembrane</keyword>
<evidence type="ECO:0000256" key="1">
    <source>
        <dbReference type="ARBA" id="ARBA00023015"/>
    </source>
</evidence>
<keyword evidence="2" id="KW-0238">DNA-binding</keyword>
<feature type="transmembrane region" description="Helical" evidence="4">
    <location>
        <begin position="365"/>
        <end position="385"/>
    </location>
</feature>
<feature type="transmembrane region" description="Helical" evidence="4">
    <location>
        <begin position="77"/>
        <end position="97"/>
    </location>
</feature>
<feature type="transmembrane region" description="Helical" evidence="4">
    <location>
        <begin position="249"/>
        <end position="266"/>
    </location>
</feature>
<evidence type="ECO:0000256" key="4">
    <source>
        <dbReference type="SAM" id="Phobius"/>
    </source>
</evidence>
<accession>A0A369L8L1</accession>
<feature type="transmembrane region" description="Helical" evidence="4">
    <location>
        <begin position="273"/>
        <end position="294"/>
    </location>
</feature>
<keyword evidence="1" id="KW-0805">Transcription regulation</keyword>
<dbReference type="InterPro" id="IPR000792">
    <property type="entry name" value="Tscrpt_reg_LuxR_C"/>
</dbReference>
<feature type="transmembrane region" description="Helical" evidence="4">
    <location>
        <begin position="103"/>
        <end position="125"/>
    </location>
</feature>
<keyword evidence="3" id="KW-0804">Transcription</keyword>
<dbReference type="PRINTS" id="PR00038">
    <property type="entry name" value="HTHLUXR"/>
</dbReference>
<dbReference type="Pfam" id="PF00196">
    <property type="entry name" value="GerE"/>
    <property type="match status" value="1"/>
</dbReference>
<dbReference type="CDD" id="cd06170">
    <property type="entry name" value="LuxR_C_like"/>
    <property type="match status" value="1"/>
</dbReference>
<feature type="transmembrane region" description="Helical" evidence="4">
    <location>
        <begin position="306"/>
        <end position="325"/>
    </location>
</feature>
<dbReference type="RefSeq" id="WP_114616151.1">
    <property type="nucleotide sequence ID" value="NZ_PPTO01000016.1"/>
</dbReference>
<dbReference type="InterPro" id="IPR036388">
    <property type="entry name" value="WH-like_DNA-bd_sf"/>
</dbReference>
<dbReference type="AlphaFoldDB" id="A0A369L8L1"/>
<dbReference type="PANTHER" id="PTHR44688">
    <property type="entry name" value="DNA-BINDING TRANSCRIPTIONAL ACTIVATOR DEVR_DOSR"/>
    <property type="match status" value="1"/>
</dbReference>
<gene>
    <name evidence="6" type="ORF">C1881_08790</name>
</gene>
<comment type="caution">
    <text evidence="6">The sequence shown here is derived from an EMBL/GenBank/DDBJ whole genome shotgun (WGS) entry which is preliminary data.</text>
</comment>
<dbReference type="GO" id="GO:0003677">
    <property type="term" value="F:DNA binding"/>
    <property type="evidence" value="ECO:0007669"/>
    <property type="project" value="UniProtKB-KW"/>
</dbReference>
<evidence type="ECO:0000259" key="5">
    <source>
        <dbReference type="PROSITE" id="PS50043"/>
    </source>
</evidence>
<feature type="transmembrane region" description="Helical" evidence="4">
    <location>
        <begin position="137"/>
        <end position="155"/>
    </location>
</feature>
<evidence type="ECO:0000256" key="2">
    <source>
        <dbReference type="ARBA" id="ARBA00023125"/>
    </source>
</evidence>
<feature type="transmembrane region" description="Helical" evidence="4">
    <location>
        <begin position="218"/>
        <end position="237"/>
    </location>
</feature>
<protein>
    <recommendedName>
        <fullName evidence="5">HTH luxR-type domain-containing protein</fullName>
    </recommendedName>
</protein>